<accession>A0A091DHZ5</accession>
<evidence type="ECO:0000313" key="2">
    <source>
        <dbReference type="Proteomes" id="UP000028990"/>
    </source>
</evidence>
<sequence>MGTLRRPRDQECGQPVPGQLGKECNFSQPSCKKYALSALGPEFSEASMCLKAPLPQMSPETTTNLCPSLILLTEEPS</sequence>
<dbReference type="EMBL" id="KN122248">
    <property type="protein sequence ID" value="KFO31709.1"/>
    <property type="molecule type" value="Genomic_DNA"/>
</dbReference>
<dbReference type="AlphaFoldDB" id="A0A091DHZ5"/>
<keyword evidence="2" id="KW-1185">Reference proteome</keyword>
<evidence type="ECO:0000313" key="1">
    <source>
        <dbReference type="EMBL" id="KFO31709.1"/>
    </source>
</evidence>
<organism evidence="1 2">
    <name type="scientific">Fukomys damarensis</name>
    <name type="common">Damaraland mole rat</name>
    <name type="synonym">Cryptomys damarensis</name>
    <dbReference type="NCBI Taxonomy" id="885580"/>
    <lineage>
        <taxon>Eukaryota</taxon>
        <taxon>Metazoa</taxon>
        <taxon>Chordata</taxon>
        <taxon>Craniata</taxon>
        <taxon>Vertebrata</taxon>
        <taxon>Euteleostomi</taxon>
        <taxon>Mammalia</taxon>
        <taxon>Eutheria</taxon>
        <taxon>Euarchontoglires</taxon>
        <taxon>Glires</taxon>
        <taxon>Rodentia</taxon>
        <taxon>Hystricomorpha</taxon>
        <taxon>Bathyergidae</taxon>
        <taxon>Fukomys</taxon>
    </lineage>
</organism>
<name>A0A091DHZ5_FUKDA</name>
<protein>
    <submittedName>
        <fullName evidence="1">Uncharacterized protein</fullName>
    </submittedName>
</protein>
<proteinExistence type="predicted"/>
<reference evidence="1 2" key="1">
    <citation type="submission" date="2013-11" db="EMBL/GenBank/DDBJ databases">
        <title>The Damaraland mole rat (Fukomys damarensis) genome and evolution of African mole rats.</title>
        <authorList>
            <person name="Gladyshev V.N."/>
            <person name="Fang X."/>
        </authorList>
    </citation>
    <scope>NUCLEOTIDE SEQUENCE [LARGE SCALE GENOMIC DNA]</scope>
    <source>
        <tissue evidence="1">Liver</tissue>
    </source>
</reference>
<dbReference type="Proteomes" id="UP000028990">
    <property type="component" value="Unassembled WGS sequence"/>
</dbReference>
<gene>
    <name evidence="1" type="ORF">H920_06908</name>
</gene>